<sequence>MDKKFQTGLVCLLSLMLVVVLLVVPAQRPKLPAAPALTELRGVWLTNVASAVLFRPGGVKQAFKQLSQLHFNTVYPVVWNRGHTLYPSFVLKRSIGRSQDPMLTSLRLGKDVLAEMVQQGHQQGLRIIPWFEYGFMAPAGSALVQQHPDWLTSRQDGTTAIRSDWEQLALPNATKSRSPSWLEFAQQKLRQPFGISRVWLNPLHPEVQTLMVDLIVEVVTRYDVAGIQLDDHFGLPVDFGYDDFTVKLYQQEHGSKPPPDDPLDPEWMRWRANKITALMEQIFRAVKVVRPYCLITLSPNSQGFSYRTYLQDWQTWVRQGWIEELVLQVYRQRLSTFVAELKQPAVQFARQRIPVAIGIHTGSWGQPVNMQQIQEQVQAAREQGFDGVSFFYWESLWSYIAPESPQMRRQGFKTLFVAPAQPPRTNR</sequence>
<dbReference type="InterPro" id="IPR017853">
    <property type="entry name" value="GH"/>
</dbReference>
<protein>
    <submittedName>
        <fullName evidence="3">Family 10 glycosylhydrolase</fullName>
    </submittedName>
</protein>
<reference evidence="3 4" key="1">
    <citation type="submission" date="2022-04" db="EMBL/GenBank/DDBJ databases">
        <title>Positive selection, recombination, and allopatry shape intraspecific diversity of widespread and dominant cyanobacteria.</title>
        <authorList>
            <person name="Wei J."/>
            <person name="Shu W."/>
            <person name="Hu C."/>
        </authorList>
    </citation>
    <scope>NUCLEOTIDE SEQUENCE [LARGE SCALE GENOMIC DNA]</scope>
    <source>
        <strain evidence="3 4">GB2-A4</strain>
    </source>
</reference>
<dbReference type="PANTHER" id="PTHR43405">
    <property type="entry name" value="GLYCOSYL HYDROLASE DIGH"/>
    <property type="match status" value="1"/>
</dbReference>
<name>A0ABV0J4A8_9CYAN</name>
<keyword evidence="4" id="KW-1185">Reference proteome</keyword>
<comment type="caution">
    <text evidence="3">The sequence shown here is derived from an EMBL/GenBank/DDBJ whole genome shotgun (WGS) entry which is preliminary data.</text>
</comment>
<dbReference type="InterPro" id="IPR003790">
    <property type="entry name" value="GHL10"/>
</dbReference>
<dbReference type="Gene3D" id="3.20.20.80">
    <property type="entry name" value="Glycosidases"/>
    <property type="match status" value="1"/>
</dbReference>
<proteinExistence type="predicted"/>
<gene>
    <name evidence="3" type="ORF">NC998_05865</name>
</gene>
<organism evidence="3 4">
    <name type="scientific">Trichocoleus desertorum GB2-A4</name>
    <dbReference type="NCBI Taxonomy" id="2933944"/>
    <lineage>
        <taxon>Bacteria</taxon>
        <taxon>Bacillati</taxon>
        <taxon>Cyanobacteriota</taxon>
        <taxon>Cyanophyceae</taxon>
        <taxon>Leptolyngbyales</taxon>
        <taxon>Trichocoleusaceae</taxon>
        <taxon>Trichocoleus</taxon>
    </lineage>
</organism>
<accession>A0ABV0J4A8</accession>
<evidence type="ECO:0000259" key="2">
    <source>
        <dbReference type="Pfam" id="PF02638"/>
    </source>
</evidence>
<dbReference type="PANTHER" id="PTHR43405:SF1">
    <property type="entry name" value="GLYCOSYL HYDROLASE DIGH"/>
    <property type="match status" value="1"/>
</dbReference>
<dbReference type="RefSeq" id="WP_190434087.1">
    <property type="nucleotide sequence ID" value="NZ_JAMPKM010000002.1"/>
</dbReference>
<dbReference type="Proteomes" id="UP001464891">
    <property type="component" value="Unassembled WGS sequence"/>
</dbReference>
<dbReference type="Pfam" id="PF02638">
    <property type="entry name" value="GHL10"/>
    <property type="match status" value="2"/>
</dbReference>
<feature type="domain" description="Glycosyl hydrolase-like 10" evidence="2">
    <location>
        <begin position="173"/>
        <end position="375"/>
    </location>
</feature>
<evidence type="ECO:0000313" key="4">
    <source>
        <dbReference type="Proteomes" id="UP001464891"/>
    </source>
</evidence>
<evidence type="ECO:0000256" key="1">
    <source>
        <dbReference type="ARBA" id="ARBA00022729"/>
    </source>
</evidence>
<evidence type="ECO:0000313" key="3">
    <source>
        <dbReference type="EMBL" id="MEP0816616.1"/>
    </source>
</evidence>
<feature type="domain" description="Glycosyl hydrolase-like 10" evidence="2">
    <location>
        <begin position="39"/>
        <end position="161"/>
    </location>
</feature>
<keyword evidence="1" id="KW-0732">Signal</keyword>
<dbReference type="InterPro" id="IPR052177">
    <property type="entry name" value="Divisome_Glycosyl_Hydrolase"/>
</dbReference>
<dbReference type="EMBL" id="JAMPKM010000002">
    <property type="protein sequence ID" value="MEP0816616.1"/>
    <property type="molecule type" value="Genomic_DNA"/>
</dbReference>
<dbReference type="SUPFAM" id="SSF51445">
    <property type="entry name" value="(Trans)glycosidases"/>
    <property type="match status" value="1"/>
</dbReference>